<dbReference type="Pfam" id="PF00171">
    <property type="entry name" value="Aldedh"/>
    <property type="match status" value="1"/>
</dbReference>
<dbReference type="SUPFAM" id="SSF53720">
    <property type="entry name" value="ALDH-like"/>
    <property type="match status" value="1"/>
</dbReference>
<evidence type="ECO:0000259" key="4">
    <source>
        <dbReference type="Pfam" id="PF00171"/>
    </source>
</evidence>
<gene>
    <name evidence="5" type="ORF">GCM10009755_05140</name>
</gene>
<feature type="active site" evidence="2">
    <location>
        <position position="257"/>
    </location>
</feature>
<organism evidence="5 6">
    <name type="scientific">Brevibacterium samyangense</name>
    <dbReference type="NCBI Taxonomy" id="366888"/>
    <lineage>
        <taxon>Bacteria</taxon>
        <taxon>Bacillati</taxon>
        <taxon>Actinomycetota</taxon>
        <taxon>Actinomycetes</taxon>
        <taxon>Micrococcales</taxon>
        <taxon>Brevibacteriaceae</taxon>
        <taxon>Brevibacterium</taxon>
    </lineage>
</organism>
<accession>A0ABN2T7Q0</accession>
<dbReference type="RefSeq" id="WP_344306690.1">
    <property type="nucleotide sequence ID" value="NZ_BAAANO010000005.1"/>
</dbReference>
<comment type="caution">
    <text evidence="5">The sequence shown here is derived from an EMBL/GenBank/DDBJ whole genome shotgun (WGS) entry which is preliminary data.</text>
</comment>
<dbReference type="InterPro" id="IPR016161">
    <property type="entry name" value="Ald_DH/histidinol_DH"/>
</dbReference>
<dbReference type="InterPro" id="IPR050740">
    <property type="entry name" value="Aldehyde_DH_Superfamily"/>
</dbReference>
<evidence type="ECO:0000313" key="6">
    <source>
        <dbReference type="Proteomes" id="UP001500755"/>
    </source>
</evidence>
<dbReference type="InterPro" id="IPR016163">
    <property type="entry name" value="Ald_DH_C"/>
</dbReference>
<dbReference type="Gene3D" id="3.40.605.10">
    <property type="entry name" value="Aldehyde Dehydrogenase, Chain A, domain 1"/>
    <property type="match status" value="1"/>
</dbReference>
<evidence type="ECO:0000313" key="5">
    <source>
        <dbReference type="EMBL" id="GAA2000331.1"/>
    </source>
</evidence>
<dbReference type="InterPro" id="IPR016162">
    <property type="entry name" value="Ald_DH_N"/>
</dbReference>
<dbReference type="PANTHER" id="PTHR43353">
    <property type="entry name" value="SUCCINATE-SEMIALDEHYDE DEHYDROGENASE, MITOCHONDRIAL"/>
    <property type="match status" value="1"/>
</dbReference>
<dbReference type="Gene3D" id="3.40.309.10">
    <property type="entry name" value="Aldehyde Dehydrogenase, Chain A, domain 2"/>
    <property type="match status" value="1"/>
</dbReference>
<protein>
    <submittedName>
        <fullName evidence="5">NAD-dependent succinate-semialdehyde dehydrogenase</fullName>
    </submittedName>
</protein>
<dbReference type="InterPro" id="IPR015590">
    <property type="entry name" value="Aldehyde_DH_dom"/>
</dbReference>
<keyword evidence="1 3" id="KW-0560">Oxidoreductase</keyword>
<comment type="similarity">
    <text evidence="3">Belongs to the aldehyde dehydrogenase family.</text>
</comment>
<evidence type="ECO:0000256" key="2">
    <source>
        <dbReference type="PROSITE-ProRule" id="PRU10007"/>
    </source>
</evidence>
<dbReference type="CDD" id="cd07103">
    <property type="entry name" value="ALDH_F5_SSADH_GabD"/>
    <property type="match status" value="1"/>
</dbReference>
<feature type="domain" description="Aldehyde dehydrogenase" evidence="4">
    <location>
        <begin position="20"/>
        <end position="480"/>
    </location>
</feature>
<name>A0ABN2T7Q0_9MICO</name>
<dbReference type="PROSITE" id="PS00687">
    <property type="entry name" value="ALDEHYDE_DEHYDR_GLU"/>
    <property type="match status" value="1"/>
</dbReference>
<sequence>MDVQPIIEKINTGLYINGEWRPAEGGKTIDVVNPATGEVLTTVADGSAADAQEAIEVAGATQKSWAATAPRERGEILRRAWEILIERQDEIAAVMTAEMGKPFSEAKGEVGYGAEFFRWFAEEAVRIGGDYTMSTDGTTRLMISHEPVGPAVLVTPWNFPLAMGTRKIGPAIAAGCTMVFKPAQLTPLTSLMLVQALEDAGLPKGVLNVVTSSSARRVVTPWMESGIARKVTFTGSTDVGIGLLEQAAKNVMKSSMELGGNAPFIVAEDADLDKAVEGAMLAKMRNIGEACTAANRFFVHRSIADEFSQRLADRMGAMKVGNGLDEGVEVGPLVEEKARDKVASLVNDAVEKGAKVLTGGAAVDGPGYFFEPTVLTNVSDDSEIRREEIFGPVAPIFVFDTDEEAIEKANETDFGLAGYIFSENIGRALKLSEQLECGMIGLNTGLVSNPAAPFGGVKQSGLGREGGSVGIEEFLEIKYVATPR</sequence>
<reference evidence="5 6" key="1">
    <citation type="journal article" date="2019" name="Int. J. Syst. Evol. Microbiol.">
        <title>The Global Catalogue of Microorganisms (GCM) 10K type strain sequencing project: providing services to taxonomists for standard genome sequencing and annotation.</title>
        <authorList>
            <consortium name="The Broad Institute Genomics Platform"/>
            <consortium name="The Broad Institute Genome Sequencing Center for Infectious Disease"/>
            <person name="Wu L."/>
            <person name="Ma J."/>
        </authorList>
    </citation>
    <scope>NUCLEOTIDE SEQUENCE [LARGE SCALE GENOMIC DNA]</scope>
    <source>
        <strain evidence="5 6">JCM 14546</strain>
    </source>
</reference>
<dbReference type="EMBL" id="BAAANO010000005">
    <property type="protein sequence ID" value="GAA2000331.1"/>
    <property type="molecule type" value="Genomic_DNA"/>
</dbReference>
<evidence type="ECO:0000256" key="1">
    <source>
        <dbReference type="ARBA" id="ARBA00023002"/>
    </source>
</evidence>
<evidence type="ECO:0000256" key="3">
    <source>
        <dbReference type="RuleBase" id="RU003345"/>
    </source>
</evidence>
<dbReference type="PANTHER" id="PTHR43353:SF5">
    <property type="entry name" value="SUCCINATE-SEMIALDEHYDE DEHYDROGENASE, MITOCHONDRIAL"/>
    <property type="match status" value="1"/>
</dbReference>
<proteinExistence type="inferred from homology"/>
<dbReference type="InterPro" id="IPR029510">
    <property type="entry name" value="Ald_DH_CS_GLU"/>
</dbReference>
<keyword evidence="6" id="KW-1185">Reference proteome</keyword>
<dbReference type="Proteomes" id="UP001500755">
    <property type="component" value="Unassembled WGS sequence"/>
</dbReference>